<dbReference type="Gene3D" id="3.40.50.450">
    <property type="match status" value="1"/>
</dbReference>
<evidence type="ECO:0000256" key="1">
    <source>
        <dbReference type="ARBA" id="ARBA00000274"/>
    </source>
</evidence>
<dbReference type="InterPro" id="IPR052341">
    <property type="entry name" value="LOG_family_nucleotidases"/>
</dbReference>
<keyword evidence="6" id="KW-1185">Reference proteome</keyword>
<dbReference type="EMBL" id="FTNM01000001">
    <property type="protein sequence ID" value="SIQ63452.1"/>
    <property type="molecule type" value="Genomic_DNA"/>
</dbReference>
<reference evidence="6" key="1">
    <citation type="submission" date="2017-01" db="EMBL/GenBank/DDBJ databases">
        <authorList>
            <person name="Varghese N."/>
            <person name="Submissions S."/>
        </authorList>
    </citation>
    <scope>NUCLEOTIDE SEQUENCE [LARGE SCALE GENOMIC DNA]</scope>
    <source>
        <strain evidence="6">DM9</strain>
    </source>
</reference>
<dbReference type="STRING" id="1077936.SAMN05421545_0823"/>
<dbReference type="GO" id="GO:0009691">
    <property type="term" value="P:cytokinin biosynthetic process"/>
    <property type="evidence" value="ECO:0007669"/>
    <property type="project" value="InterPro"/>
</dbReference>
<organism evidence="5 6">
    <name type="scientific">Pontibacter lucknowensis</name>
    <dbReference type="NCBI Taxonomy" id="1077936"/>
    <lineage>
        <taxon>Bacteria</taxon>
        <taxon>Pseudomonadati</taxon>
        <taxon>Bacteroidota</taxon>
        <taxon>Cytophagia</taxon>
        <taxon>Cytophagales</taxon>
        <taxon>Hymenobacteraceae</taxon>
        <taxon>Pontibacter</taxon>
    </lineage>
</organism>
<dbReference type="EC" id="3.2.2.4" evidence="2"/>
<name>A0A1N6UCW6_9BACT</name>
<comment type="catalytic activity">
    <reaction evidence="1">
        <text>AMP + H2O = D-ribose 5-phosphate + adenine</text>
        <dbReference type="Rhea" id="RHEA:20129"/>
        <dbReference type="ChEBI" id="CHEBI:15377"/>
        <dbReference type="ChEBI" id="CHEBI:16708"/>
        <dbReference type="ChEBI" id="CHEBI:78346"/>
        <dbReference type="ChEBI" id="CHEBI:456215"/>
        <dbReference type="EC" id="3.2.2.4"/>
    </reaction>
</comment>
<dbReference type="GO" id="GO:0008714">
    <property type="term" value="F:AMP nucleosidase activity"/>
    <property type="evidence" value="ECO:0007669"/>
    <property type="project" value="UniProtKB-EC"/>
</dbReference>
<accession>A0A1N6UCW6</accession>
<dbReference type="NCBIfam" id="TIGR00730">
    <property type="entry name" value="Rossman fold protein, TIGR00730 family"/>
    <property type="match status" value="1"/>
</dbReference>
<dbReference type="AlphaFoldDB" id="A0A1N6UCW6"/>
<dbReference type="SUPFAM" id="SSF102405">
    <property type="entry name" value="MCP/YpsA-like"/>
    <property type="match status" value="1"/>
</dbReference>
<evidence type="ECO:0000256" key="3">
    <source>
        <dbReference type="ARBA" id="ARBA00031983"/>
    </source>
</evidence>
<proteinExistence type="predicted"/>
<evidence type="ECO:0000256" key="4">
    <source>
        <dbReference type="SAM" id="MobiDB-lite"/>
    </source>
</evidence>
<dbReference type="GO" id="GO:0005829">
    <property type="term" value="C:cytosol"/>
    <property type="evidence" value="ECO:0007669"/>
    <property type="project" value="TreeGrafter"/>
</dbReference>
<evidence type="ECO:0000256" key="2">
    <source>
        <dbReference type="ARBA" id="ARBA00011985"/>
    </source>
</evidence>
<dbReference type="Pfam" id="PF03641">
    <property type="entry name" value="Lysine_decarbox"/>
    <property type="match status" value="1"/>
</dbReference>
<dbReference type="InterPro" id="IPR005269">
    <property type="entry name" value="LOG"/>
</dbReference>
<protein>
    <recommendedName>
        <fullName evidence="3">AMP nucleosidase</fullName>
        <ecNumber evidence="2">3.2.2.4</ecNumber>
    </recommendedName>
    <alternativeName>
        <fullName evidence="3">AMP nucleosidase</fullName>
    </alternativeName>
</protein>
<dbReference type="PANTHER" id="PTHR43393">
    <property type="entry name" value="CYTOKININ RIBOSIDE 5'-MONOPHOSPHATE PHOSPHORIBOHYDROLASE"/>
    <property type="match status" value="1"/>
</dbReference>
<sequence>MKKAPHCECAAGGLPPEEDEERIMTKLRKTSKTKLNDESHNSGSGQTILNPDVNENKAKSITDLREAGQVSAPPASEEDVKIRQAFVDKDWNEIKIADSWQIFKVMSEFVEGFEKLAKIGPCVSIFGSARTKNTHKYYVMAEEIAAKLVRHGYGVITGGGPGIMEAGNKGAHSEGGKSVGLNIQLPFEQFNNIYIDSDKLINFDYFFVRKVMFVKYAQGFIVMPGGFGTLDELFEAITLIQTKKIGAFPIVLVGREYWGGLMQWVEDVMLKVESNISPEDLDLVHIVDDPTEAVKVIDEFYSKYLLSPNF</sequence>
<evidence type="ECO:0000313" key="6">
    <source>
        <dbReference type="Proteomes" id="UP000185924"/>
    </source>
</evidence>
<evidence type="ECO:0000313" key="5">
    <source>
        <dbReference type="EMBL" id="SIQ63452.1"/>
    </source>
</evidence>
<feature type="region of interest" description="Disordered" evidence="4">
    <location>
        <begin position="1"/>
        <end position="54"/>
    </location>
</feature>
<dbReference type="PANTHER" id="PTHR43393:SF3">
    <property type="entry name" value="LYSINE DECARBOXYLASE-LIKE PROTEIN"/>
    <property type="match status" value="1"/>
</dbReference>
<gene>
    <name evidence="5" type="ORF">SAMN05421545_0823</name>
</gene>
<dbReference type="Proteomes" id="UP000185924">
    <property type="component" value="Unassembled WGS sequence"/>
</dbReference>
<dbReference type="InterPro" id="IPR031100">
    <property type="entry name" value="LOG_fam"/>
</dbReference>